<dbReference type="InterPro" id="IPR003660">
    <property type="entry name" value="HAMP_dom"/>
</dbReference>
<dbReference type="AlphaFoldDB" id="A0A143HER3"/>
<sequence length="568" mass="61835">MVLNLNRLFQLNSIRKKIVFGFSIVIALVVILGVFNILAIQALNKNTNDMVKKEIPLLKLDEQMALNMSERTSLIRGYILYGDSSLKDEFKSQIDESIALENKLLKLSNSTQVKSLIDKKVTWGEQINRVIEEYDNGNKEEAKRIMATEVKPLEKEIMDGFKQLSKDREEKIAKDGEEFASYGTSSLICILILTAVAAIAAVLIEIKTVRVISRPIIGLVARVKEMAKGDLSQEKIEPTSNDEIGELILATNEMNENTRLVLEKINSLSNVVASRSEELTQSAMEVRTGTEQIATTMQELASGAETQADSASNLAMIMGSFAEKVEETNENGSLIQQNSEKVLSLTEQGTSLMTSTTEQMAKIDQLVKDAVMKVQSLDHRSQEITTLISVIKDVADQTNLLALNAAIEAARAGEHGKGFAVVAEEVRKLAEQVALSVNDITGIITAIQSESGSAVSSLQAGYTEVEQGTIQIENTGMTFNEINGAVTEMGQNIRTVSGNLSEIKRHTLSMNASIDEVASVAEEAAAGVEQTAASAQQASSSMEEVADSSKHLATLVDELNELVSRFKI</sequence>
<dbReference type="OrthoDB" id="9804712at2"/>
<name>A0A143HER3_9BACL</name>
<dbReference type="EMBL" id="CP014806">
    <property type="protein sequence ID" value="AMW99965.1"/>
    <property type="molecule type" value="Genomic_DNA"/>
</dbReference>
<evidence type="ECO:0000256" key="1">
    <source>
        <dbReference type="ARBA" id="ARBA00004236"/>
    </source>
</evidence>
<dbReference type="GO" id="GO:0007165">
    <property type="term" value="P:signal transduction"/>
    <property type="evidence" value="ECO:0007669"/>
    <property type="project" value="UniProtKB-KW"/>
</dbReference>
<dbReference type="PANTHER" id="PTHR32089:SF112">
    <property type="entry name" value="LYSOZYME-LIKE PROTEIN-RELATED"/>
    <property type="match status" value="1"/>
</dbReference>
<feature type="transmembrane region" description="Helical" evidence="7">
    <location>
        <begin position="179"/>
        <end position="204"/>
    </location>
</feature>
<dbReference type="PROSITE" id="PS50885">
    <property type="entry name" value="HAMP"/>
    <property type="match status" value="1"/>
</dbReference>
<comment type="subcellular location">
    <subcellularLocation>
        <location evidence="1">Cell membrane</location>
    </subcellularLocation>
</comment>
<dbReference type="InterPro" id="IPR024478">
    <property type="entry name" value="HlyB_4HB_MCP"/>
</dbReference>
<comment type="similarity">
    <text evidence="5">Belongs to the methyl-accepting chemotaxis (MCP) protein family.</text>
</comment>
<feature type="domain" description="Methyl-accepting transducer" evidence="8">
    <location>
        <begin position="282"/>
        <end position="532"/>
    </location>
</feature>
<protein>
    <submittedName>
        <fullName evidence="10">Chemotaxis protein</fullName>
    </submittedName>
</protein>
<dbReference type="SMART" id="SM00283">
    <property type="entry name" value="MA"/>
    <property type="match status" value="1"/>
</dbReference>
<evidence type="ECO:0000313" key="10">
    <source>
        <dbReference type="EMBL" id="AMW99965.1"/>
    </source>
</evidence>
<dbReference type="SMART" id="SM00304">
    <property type="entry name" value="HAMP"/>
    <property type="match status" value="1"/>
</dbReference>
<dbReference type="GO" id="GO:0004888">
    <property type="term" value="F:transmembrane signaling receptor activity"/>
    <property type="evidence" value="ECO:0007669"/>
    <property type="project" value="InterPro"/>
</dbReference>
<dbReference type="Pfam" id="PF00672">
    <property type="entry name" value="HAMP"/>
    <property type="match status" value="1"/>
</dbReference>
<evidence type="ECO:0000256" key="7">
    <source>
        <dbReference type="SAM" id="Phobius"/>
    </source>
</evidence>
<proteinExistence type="inferred from homology"/>
<evidence type="ECO:0000256" key="3">
    <source>
        <dbReference type="ARBA" id="ARBA00023136"/>
    </source>
</evidence>
<dbReference type="CDD" id="cd06225">
    <property type="entry name" value="HAMP"/>
    <property type="match status" value="1"/>
</dbReference>
<keyword evidence="11" id="KW-1185">Reference proteome</keyword>
<dbReference type="InterPro" id="IPR004089">
    <property type="entry name" value="MCPsignal_dom"/>
</dbReference>
<dbReference type="CDD" id="cd11386">
    <property type="entry name" value="MCP_signal"/>
    <property type="match status" value="1"/>
</dbReference>
<feature type="domain" description="HAMP" evidence="9">
    <location>
        <begin position="210"/>
        <end position="263"/>
    </location>
</feature>
<evidence type="ECO:0000313" key="11">
    <source>
        <dbReference type="Proteomes" id="UP000076021"/>
    </source>
</evidence>
<dbReference type="PANTHER" id="PTHR32089">
    <property type="entry name" value="METHYL-ACCEPTING CHEMOTAXIS PROTEIN MCPB"/>
    <property type="match status" value="1"/>
</dbReference>
<dbReference type="STRING" id="241244.ATY39_11365"/>
<dbReference type="SUPFAM" id="SSF58104">
    <property type="entry name" value="Methyl-accepting chemotaxis protein (MCP) signaling domain"/>
    <property type="match status" value="1"/>
</dbReference>
<accession>A0A143HER3</accession>
<evidence type="ECO:0000256" key="6">
    <source>
        <dbReference type="PROSITE-ProRule" id="PRU00284"/>
    </source>
</evidence>
<organism evidence="10 11">
    <name type="scientific">Rummeliibacillus stabekisii</name>
    <dbReference type="NCBI Taxonomy" id="241244"/>
    <lineage>
        <taxon>Bacteria</taxon>
        <taxon>Bacillati</taxon>
        <taxon>Bacillota</taxon>
        <taxon>Bacilli</taxon>
        <taxon>Bacillales</taxon>
        <taxon>Caryophanaceae</taxon>
        <taxon>Rummeliibacillus</taxon>
    </lineage>
</organism>
<evidence type="ECO:0000259" key="9">
    <source>
        <dbReference type="PROSITE" id="PS50885"/>
    </source>
</evidence>
<dbReference type="GO" id="GO:0005886">
    <property type="term" value="C:plasma membrane"/>
    <property type="evidence" value="ECO:0007669"/>
    <property type="project" value="UniProtKB-SubCell"/>
</dbReference>
<gene>
    <name evidence="10" type="ORF">ATY39_11365</name>
</gene>
<reference evidence="11" key="2">
    <citation type="submission" date="2016-03" db="EMBL/GenBank/DDBJ databases">
        <authorList>
            <person name="Ploux O."/>
        </authorList>
    </citation>
    <scope>NUCLEOTIDE SEQUENCE [LARGE SCALE GENOMIC DNA]</scope>
    <source>
        <strain evidence="11">PP9</strain>
    </source>
</reference>
<dbReference type="InterPro" id="IPR004090">
    <property type="entry name" value="Chemotax_Me-accpt_rcpt"/>
</dbReference>
<reference evidence="10 11" key="1">
    <citation type="journal article" date="2016" name="Genome Announc.">
        <title>Whole-Genome Sequence of Rummeliibacillus stabekisii Strain PP9 Isolated from Antarctic Soil.</title>
        <authorList>
            <person name="da Mota F.F."/>
            <person name="Vollu R.E."/>
            <person name="Jurelevicius D."/>
            <person name="Seldin L."/>
        </authorList>
    </citation>
    <scope>NUCLEOTIDE SEQUENCE [LARGE SCALE GENOMIC DNA]</scope>
    <source>
        <strain evidence="10 11">PP9</strain>
    </source>
</reference>
<dbReference type="Gene3D" id="1.10.287.950">
    <property type="entry name" value="Methyl-accepting chemotaxis protein"/>
    <property type="match status" value="1"/>
</dbReference>
<keyword evidence="2" id="KW-1003">Cell membrane</keyword>
<keyword evidence="7" id="KW-1133">Transmembrane helix</keyword>
<dbReference type="PRINTS" id="PR00260">
    <property type="entry name" value="CHEMTRNSDUCR"/>
</dbReference>
<dbReference type="Pfam" id="PF12729">
    <property type="entry name" value="4HB_MCP_1"/>
    <property type="match status" value="1"/>
</dbReference>
<evidence type="ECO:0000256" key="5">
    <source>
        <dbReference type="ARBA" id="ARBA00029447"/>
    </source>
</evidence>
<keyword evidence="7" id="KW-0812">Transmembrane</keyword>
<dbReference type="KEGG" id="rst:ATY39_11365"/>
<evidence type="ECO:0000256" key="2">
    <source>
        <dbReference type="ARBA" id="ARBA00022475"/>
    </source>
</evidence>
<dbReference type="GO" id="GO:0006935">
    <property type="term" value="P:chemotaxis"/>
    <property type="evidence" value="ECO:0007669"/>
    <property type="project" value="InterPro"/>
</dbReference>
<feature type="transmembrane region" description="Helical" evidence="7">
    <location>
        <begin position="20"/>
        <end position="43"/>
    </location>
</feature>
<keyword evidence="4 6" id="KW-0807">Transducer</keyword>
<evidence type="ECO:0000259" key="8">
    <source>
        <dbReference type="PROSITE" id="PS50111"/>
    </source>
</evidence>
<keyword evidence="3 7" id="KW-0472">Membrane</keyword>
<dbReference type="PROSITE" id="PS50111">
    <property type="entry name" value="CHEMOTAXIS_TRANSDUC_2"/>
    <property type="match status" value="1"/>
</dbReference>
<evidence type="ECO:0000256" key="4">
    <source>
        <dbReference type="ARBA" id="ARBA00023224"/>
    </source>
</evidence>
<dbReference type="Proteomes" id="UP000076021">
    <property type="component" value="Chromosome"/>
</dbReference>
<dbReference type="Pfam" id="PF00015">
    <property type="entry name" value="MCPsignal"/>
    <property type="match status" value="1"/>
</dbReference>